<evidence type="ECO:0000256" key="2">
    <source>
        <dbReference type="SAM" id="MobiDB-lite"/>
    </source>
</evidence>
<dbReference type="EMBL" id="JAVRRJ010000001">
    <property type="protein sequence ID" value="KAK5090172.1"/>
    <property type="molecule type" value="Genomic_DNA"/>
</dbReference>
<keyword evidence="1" id="KW-0175">Coiled coil</keyword>
<dbReference type="Proteomes" id="UP001309876">
    <property type="component" value="Unassembled WGS sequence"/>
</dbReference>
<evidence type="ECO:0000313" key="3">
    <source>
        <dbReference type="EMBL" id="KAK5090172.1"/>
    </source>
</evidence>
<feature type="compositionally biased region" description="Basic and acidic residues" evidence="2">
    <location>
        <begin position="100"/>
        <end position="120"/>
    </location>
</feature>
<dbReference type="PANTHER" id="PTHR37012:SF7">
    <property type="entry name" value="B-ZIP TRANSCRIPTION FACTOR (EUROFUNG)-RELATED"/>
    <property type="match status" value="1"/>
</dbReference>
<protein>
    <submittedName>
        <fullName evidence="3">Uncharacterized protein</fullName>
    </submittedName>
</protein>
<keyword evidence="4" id="KW-1185">Reference proteome</keyword>
<evidence type="ECO:0000256" key="1">
    <source>
        <dbReference type="SAM" id="Coils"/>
    </source>
</evidence>
<feature type="compositionally biased region" description="Polar residues" evidence="2">
    <location>
        <begin position="121"/>
        <end position="136"/>
    </location>
</feature>
<proteinExistence type="predicted"/>
<comment type="caution">
    <text evidence="3">The sequence shown here is derived from an EMBL/GenBank/DDBJ whole genome shotgun (WGS) entry which is preliminary data.</text>
</comment>
<dbReference type="Pfam" id="PF11905">
    <property type="entry name" value="DUF3425"/>
    <property type="match status" value="1"/>
</dbReference>
<gene>
    <name evidence="3" type="ORF">LTR05_000342</name>
</gene>
<accession>A0AAN7T5K8</accession>
<organism evidence="3 4">
    <name type="scientific">Lithohypha guttulata</name>
    <dbReference type="NCBI Taxonomy" id="1690604"/>
    <lineage>
        <taxon>Eukaryota</taxon>
        <taxon>Fungi</taxon>
        <taxon>Dikarya</taxon>
        <taxon>Ascomycota</taxon>
        <taxon>Pezizomycotina</taxon>
        <taxon>Eurotiomycetes</taxon>
        <taxon>Chaetothyriomycetidae</taxon>
        <taxon>Chaetothyriales</taxon>
        <taxon>Trichomeriaceae</taxon>
        <taxon>Lithohypha</taxon>
    </lineage>
</organism>
<reference evidence="3 4" key="1">
    <citation type="submission" date="2023-08" db="EMBL/GenBank/DDBJ databases">
        <title>Black Yeasts Isolated from many extreme environments.</title>
        <authorList>
            <person name="Coleine C."/>
            <person name="Stajich J.E."/>
            <person name="Selbmann L."/>
        </authorList>
    </citation>
    <scope>NUCLEOTIDE SEQUENCE [LARGE SCALE GENOMIC DNA]</scope>
    <source>
        <strain evidence="3 4">CCFEE 5910</strain>
    </source>
</reference>
<dbReference type="AlphaFoldDB" id="A0AAN7T5K8"/>
<feature type="region of interest" description="Disordered" evidence="2">
    <location>
        <begin position="99"/>
        <end position="140"/>
    </location>
</feature>
<feature type="region of interest" description="Disordered" evidence="2">
    <location>
        <begin position="433"/>
        <end position="452"/>
    </location>
</feature>
<dbReference type="PANTHER" id="PTHR37012">
    <property type="entry name" value="B-ZIP TRANSCRIPTION FACTOR (EUROFUNG)-RELATED"/>
    <property type="match status" value="1"/>
</dbReference>
<name>A0AAN7T5K8_9EURO</name>
<sequence length="527" mass="60168">MAHIVQTATPTNDGASNNTTYPVSARVMKKRETDRRCQRMIRERTKSKIAYLEDLVEQFRQQDASGRVETLMRQLEDAQEERDSLAKKVKNIESIISDSSKVKEEPEVRESSVPKLKDNSHPSSPSIDVQQTTASHSPVEDLTTENLQELPLYAIHNKEYSAYVDSSSRSSWSASTLHADPSHRCDCSAHSSALDPTKTLNKWRYANDTLTEWFKWSPQALDMSKYLAYNDDIPVRAMVEGWDAVEKHGHMHPAWRLLRGIDETLFKTCEPRERLAILTVMGLLLQAHLNPTTEQHKKLPTFYIKRPSQDMLHSYATEYFAWPGLRERFVFSEHRYCSNSFWSNFCSSLRIQWPYEFRDCYTRNTETGLYKISPTFQERVTNIRAWTMSMGMFKQYPELYADIPACDHIPASLAPPSSRKSSRTILTITPAIADSDEDHSETQPTRPEGGRMQISDLARQGQVTQPGPGIYMAPSSVSPFDPITASLPNYAYSSTDVATPVTGFQHMPATQHWNYMNNLEMFQSNPA</sequence>
<feature type="coiled-coil region" evidence="1">
    <location>
        <begin position="42"/>
        <end position="95"/>
    </location>
</feature>
<dbReference type="InterPro" id="IPR021833">
    <property type="entry name" value="DUF3425"/>
</dbReference>
<evidence type="ECO:0000313" key="4">
    <source>
        <dbReference type="Proteomes" id="UP001309876"/>
    </source>
</evidence>
<feature type="region of interest" description="Disordered" evidence="2">
    <location>
        <begin position="1"/>
        <end position="20"/>
    </location>
</feature>
<dbReference type="CDD" id="cd14688">
    <property type="entry name" value="bZIP_YAP"/>
    <property type="match status" value="1"/>
</dbReference>